<evidence type="ECO:0000256" key="2">
    <source>
        <dbReference type="ARBA" id="ARBA00010833"/>
    </source>
</evidence>
<keyword evidence="10" id="KW-0326">Glycosidase</keyword>
<dbReference type="Gene3D" id="2.70.98.110">
    <property type="entry name" value="Glycosyl hydrolase family 63, N-terminal domain"/>
    <property type="match status" value="1"/>
</dbReference>
<dbReference type="InterPro" id="IPR012341">
    <property type="entry name" value="6hp_glycosidase-like_sf"/>
</dbReference>
<dbReference type="Proteomes" id="UP001153148">
    <property type="component" value="Unassembled WGS sequence"/>
</dbReference>
<keyword evidence="14" id="KW-1185">Reference proteome</keyword>
<keyword evidence="4" id="KW-0378">Hydrolase</keyword>
<dbReference type="InterPro" id="IPR004888">
    <property type="entry name" value="Glycoside_hydrolase_63"/>
</dbReference>
<comment type="similarity">
    <text evidence="2">Belongs to the glycosyl hydrolase 63 family.</text>
</comment>
<evidence type="ECO:0000256" key="10">
    <source>
        <dbReference type="ARBA" id="ARBA00023295"/>
    </source>
</evidence>
<organism evidence="13 14">
    <name type="scientific">Timema podura</name>
    <name type="common">Walking stick</name>
    <dbReference type="NCBI Taxonomy" id="61482"/>
    <lineage>
        <taxon>Eukaryota</taxon>
        <taxon>Metazoa</taxon>
        <taxon>Ecdysozoa</taxon>
        <taxon>Arthropoda</taxon>
        <taxon>Hexapoda</taxon>
        <taxon>Insecta</taxon>
        <taxon>Pterygota</taxon>
        <taxon>Neoptera</taxon>
        <taxon>Polyneoptera</taxon>
        <taxon>Phasmatodea</taxon>
        <taxon>Timematodea</taxon>
        <taxon>Timematoidea</taxon>
        <taxon>Timematidae</taxon>
        <taxon>Timema</taxon>
    </lineage>
</organism>
<comment type="subcellular location">
    <subcellularLocation>
        <location evidence="1">Endoplasmic reticulum membrane</location>
        <topology evidence="1">Single-pass type II membrane protein</topology>
    </subcellularLocation>
</comment>
<reference evidence="13" key="1">
    <citation type="submission" date="2021-03" db="EMBL/GenBank/DDBJ databases">
        <authorList>
            <person name="Tran Van P."/>
        </authorList>
    </citation>
    <scope>NUCLEOTIDE SEQUENCE</scope>
</reference>
<dbReference type="InterPro" id="IPR038518">
    <property type="entry name" value="Glyco_hydro_63N_sf"/>
</dbReference>
<feature type="non-terminal residue" evidence="13">
    <location>
        <position position="1"/>
    </location>
</feature>
<comment type="caution">
    <text evidence="13">The sequence shown here is derived from an EMBL/GenBank/DDBJ whole genome shotgun (WGS) entry which is preliminary data.</text>
</comment>
<keyword evidence="3" id="KW-0812">Transmembrane</keyword>
<evidence type="ECO:0000256" key="3">
    <source>
        <dbReference type="ARBA" id="ARBA00022692"/>
    </source>
</evidence>
<evidence type="ECO:0000256" key="11">
    <source>
        <dbReference type="ARBA" id="ARBA00038888"/>
    </source>
</evidence>
<dbReference type="PANTHER" id="PTHR10412">
    <property type="entry name" value="MANNOSYL-OLIGOSACCHARIDE GLUCOSIDASE"/>
    <property type="match status" value="1"/>
</dbReference>
<feature type="domain" description="Glycosyl hydrolase family 63 C-terminal" evidence="12">
    <location>
        <begin position="28"/>
        <end position="167"/>
    </location>
</feature>
<keyword evidence="9" id="KW-0325">Glycoprotein</keyword>
<keyword evidence="8" id="KW-0472">Membrane</keyword>
<dbReference type="InterPro" id="IPR031335">
    <property type="entry name" value="Glyco_hydro_63_C"/>
</dbReference>
<protein>
    <recommendedName>
        <fullName evidence="11">mannosyl-oligosaccharide glucosidase</fullName>
        <ecNumber evidence="11">3.2.1.106</ecNumber>
    </recommendedName>
</protein>
<keyword evidence="5" id="KW-0256">Endoplasmic reticulum</keyword>
<proteinExistence type="inferred from homology"/>
<evidence type="ECO:0000256" key="8">
    <source>
        <dbReference type="ARBA" id="ARBA00023136"/>
    </source>
</evidence>
<keyword evidence="7" id="KW-1133">Transmembrane helix</keyword>
<evidence type="ECO:0000256" key="1">
    <source>
        <dbReference type="ARBA" id="ARBA00004648"/>
    </source>
</evidence>
<dbReference type="EMBL" id="CAJPIN010032979">
    <property type="protein sequence ID" value="CAG2064286.1"/>
    <property type="molecule type" value="Genomic_DNA"/>
</dbReference>
<evidence type="ECO:0000256" key="9">
    <source>
        <dbReference type="ARBA" id="ARBA00023180"/>
    </source>
</evidence>
<evidence type="ECO:0000256" key="7">
    <source>
        <dbReference type="ARBA" id="ARBA00022989"/>
    </source>
</evidence>
<keyword evidence="6" id="KW-0735">Signal-anchor</keyword>
<dbReference type="PANTHER" id="PTHR10412:SF11">
    <property type="entry name" value="MANNOSYL-OLIGOSACCHARIDE GLUCOSIDASE"/>
    <property type="match status" value="1"/>
</dbReference>
<name>A0ABN7PD84_TIMPD</name>
<dbReference type="Pfam" id="PF03200">
    <property type="entry name" value="Glyco_hydro_63"/>
    <property type="match status" value="1"/>
</dbReference>
<evidence type="ECO:0000313" key="13">
    <source>
        <dbReference type="EMBL" id="CAG2064286.1"/>
    </source>
</evidence>
<sequence length="187" mass="21265">VTGIVPFTLDVVFESSSFIERDETLFADTYTRELQRSQDEFHHRFEATFNLEKKGFRGEEILFAKAVLSNVIGGIGYFYGASRVESPYTRGPVPYWKAPLLTAVPSRSFFPRGFLWDEGFHGLLISTWDLDIELDIMGHWFDLMNVEGWIPREQILGQEALMMSPQEDAGVGLRSAAWRVSSLSSDT</sequence>
<gene>
    <name evidence="13" type="ORF">TPAB3V08_LOCUS11233</name>
</gene>
<evidence type="ECO:0000256" key="6">
    <source>
        <dbReference type="ARBA" id="ARBA00022968"/>
    </source>
</evidence>
<evidence type="ECO:0000256" key="5">
    <source>
        <dbReference type="ARBA" id="ARBA00022824"/>
    </source>
</evidence>
<dbReference type="SUPFAM" id="SSF48208">
    <property type="entry name" value="Six-hairpin glycosidases"/>
    <property type="match status" value="1"/>
</dbReference>
<evidence type="ECO:0000256" key="4">
    <source>
        <dbReference type="ARBA" id="ARBA00022801"/>
    </source>
</evidence>
<evidence type="ECO:0000313" key="14">
    <source>
        <dbReference type="Proteomes" id="UP001153148"/>
    </source>
</evidence>
<accession>A0ABN7PD84</accession>
<dbReference type="Gene3D" id="1.50.10.10">
    <property type="match status" value="1"/>
</dbReference>
<dbReference type="EC" id="3.2.1.106" evidence="11"/>
<dbReference type="InterPro" id="IPR008928">
    <property type="entry name" value="6-hairpin_glycosidase_sf"/>
</dbReference>
<evidence type="ECO:0000259" key="12">
    <source>
        <dbReference type="Pfam" id="PF03200"/>
    </source>
</evidence>